<comment type="caution">
    <text evidence="7">The sequence shown here is derived from an EMBL/GenBank/DDBJ whole genome shotgun (WGS) entry which is preliminary data.</text>
</comment>
<dbReference type="Proteomes" id="UP000078397">
    <property type="component" value="Unassembled WGS sequence"/>
</dbReference>
<accession>A0A179FHJ6</accession>
<proteinExistence type="predicted"/>
<dbReference type="AlphaFoldDB" id="A0A179FHJ6"/>
<evidence type="ECO:0000256" key="4">
    <source>
        <dbReference type="ARBA" id="ARBA00023125"/>
    </source>
</evidence>
<keyword evidence="6" id="KW-0539">Nucleus</keyword>
<dbReference type="PANTHER" id="PTHR36206">
    <property type="entry name" value="ASPERCRYPTIN BIOSYNTHESIS CLUSTER-SPECIFIC TRANSCRIPTION REGULATOR ATNN-RELATED"/>
    <property type="match status" value="1"/>
</dbReference>
<keyword evidence="2" id="KW-0862">Zinc</keyword>
<organism evidence="7 8">
    <name type="scientific">Pochonia chlamydosporia 170</name>
    <dbReference type="NCBI Taxonomy" id="1380566"/>
    <lineage>
        <taxon>Eukaryota</taxon>
        <taxon>Fungi</taxon>
        <taxon>Dikarya</taxon>
        <taxon>Ascomycota</taxon>
        <taxon>Pezizomycotina</taxon>
        <taxon>Sordariomycetes</taxon>
        <taxon>Hypocreomycetidae</taxon>
        <taxon>Hypocreales</taxon>
        <taxon>Clavicipitaceae</taxon>
        <taxon>Pochonia</taxon>
    </lineage>
</organism>
<keyword evidence="3" id="KW-0805">Transcription regulation</keyword>
<dbReference type="EMBL" id="LSBJ02000005">
    <property type="protein sequence ID" value="OAQ65095.1"/>
    <property type="molecule type" value="Genomic_DNA"/>
</dbReference>
<evidence type="ECO:0000313" key="8">
    <source>
        <dbReference type="Proteomes" id="UP000078397"/>
    </source>
</evidence>
<dbReference type="GO" id="GO:0046872">
    <property type="term" value="F:metal ion binding"/>
    <property type="evidence" value="ECO:0007669"/>
    <property type="project" value="UniProtKB-KW"/>
</dbReference>
<dbReference type="KEGG" id="pchm:VFPPC_06266"/>
<dbReference type="GeneID" id="28849318"/>
<evidence type="ECO:0000256" key="1">
    <source>
        <dbReference type="ARBA" id="ARBA00022723"/>
    </source>
</evidence>
<keyword evidence="5" id="KW-0804">Transcription</keyword>
<sequence>MASMHLISRIPEHAASYKKTRYDHYTFALTHYNAALRDIASILSHGVPHHTYRDVFLICSILFTSIAVLSGATDEIMLHARSALHLFYQWKFWEDGGTRRDTQPGPLLTNKSAFVRLMSRLEAQIMWRGCIRDWNDPAQVRLPSSRPFQSTMDAYVEMQTLISAMTEFHRLALQNSDAKHEIRPIQDSYGLHAQAVTMWRAKYRELRRSQQPNEHELIPDFVVRIWLTWFEKALGLCAEKDWCCQIALNPIYEEVLKLAEKTADSTTDGMSLQNPILGGFSYGPSVCEPLQMVAIHRESAQSHRAIALLRRLGRNEGLWDTGFMASFAEARTMVEESLDESLATSKKRPCGFGQLGCTCGRVVDLSIEFLETKAARVRLRALDEALGHSSEHIRDISW</sequence>
<evidence type="ECO:0000256" key="5">
    <source>
        <dbReference type="ARBA" id="ARBA00023163"/>
    </source>
</evidence>
<dbReference type="PANTHER" id="PTHR36206:SF12">
    <property type="entry name" value="ASPERCRYPTIN BIOSYNTHESIS CLUSTER-SPECIFIC TRANSCRIPTION REGULATOR ATNN-RELATED"/>
    <property type="match status" value="1"/>
</dbReference>
<gene>
    <name evidence="7" type="ORF">VFPPC_06266</name>
</gene>
<dbReference type="InterPro" id="IPR052360">
    <property type="entry name" value="Transcr_Regulatory_Proteins"/>
</dbReference>
<evidence type="ECO:0000256" key="3">
    <source>
        <dbReference type="ARBA" id="ARBA00023015"/>
    </source>
</evidence>
<protein>
    <submittedName>
        <fullName evidence="7">Uncharacterized protein</fullName>
    </submittedName>
</protein>
<evidence type="ECO:0000256" key="6">
    <source>
        <dbReference type="ARBA" id="ARBA00023242"/>
    </source>
</evidence>
<dbReference type="GO" id="GO:0003677">
    <property type="term" value="F:DNA binding"/>
    <property type="evidence" value="ECO:0007669"/>
    <property type="project" value="UniProtKB-KW"/>
</dbReference>
<dbReference type="OrthoDB" id="3145928at2759"/>
<evidence type="ECO:0000256" key="2">
    <source>
        <dbReference type="ARBA" id="ARBA00022833"/>
    </source>
</evidence>
<reference evidence="7 8" key="1">
    <citation type="journal article" date="2016" name="PLoS Pathog.">
        <title>Biosynthesis of antibiotic leucinostatins in bio-control fungus Purpureocillium lilacinum and their inhibition on phytophthora revealed by genome mining.</title>
        <authorList>
            <person name="Wang G."/>
            <person name="Liu Z."/>
            <person name="Lin R."/>
            <person name="Li E."/>
            <person name="Mao Z."/>
            <person name="Ling J."/>
            <person name="Yang Y."/>
            <person name="Yin W.B."/>
            <person name="Xie B."/>
        </authorList>
    </citation>
    <scope>NUCLEOTIDE SEQUENCE [LARGE SCALE GENOMIC DNA]</scope>
    <source>
        <strain evidence="7">170</strain>
    </source>
</reference>
<keyword evidence="4" id="KW-0238">DNA-binding</keyword>
<evidence type="ECO:0000313" key="7">
    <source>
        <dbReference type="EMBL" id="OAQ65095.1"/>
    </source>
</evidence>
<dbReference type="RefSeq" id="XP_018142409.1">
    <property type="nucleotide sequence ID" value="XM_018285324.1"/>
</dbReference>
<name>A0A179FHJ6_METCM</name>
<keyword evidence="1" id="KW-0479">Metal-binding</keyword>
<keyword evidence="8" id="KW-1185">Reference proteome</keyword>